<dbReference type="eggNOG" id="COG1080">
    <property type="taxonomic scope" value="Bacteria"/>
</dbReference>
<dbReference type="KEGG" id="drt:Dret_0098"/>
<dbReference type="RefSeq" id="WP_015750559.1">
    <property type="nucleotide sequence ID" value="NC_013223.1"/>
</dbReference>
<evidence type="ECO:0000313" key="18">
    <source>
        <dbReference type="Proteomes" id="UP000001052"/>
    </source>
</evidence>
<evidence type="ECO:0000256" key="2">
    <source>
        <dbReference type="ARBA" id="ARBA00002988"/>
    </source>
</evidence>
<dbReference type="GO" id="GO:0005524">
    <property type="term" value="F:ATP binding"/>
    <property type="evidence" value="ECO:0007669"/>
    <property type="project" value="UniProtKB-KW"/>
</dbReference>
<dbReference type="SUPFAM" id="SSF56059">
    <property type="entry name" value="Glutathione synthetase ATP-binding domain-like"/>
    <property type="match status" value="1"/>
</dbReference>
<protein>
    <recommendedName>
        <fullName evidence="6">Phosphoenolpyruvate synthase</fullName>
        <ecNumber evidence="5">2.7.9.2</ecNumber>
    </recommendedName>
    <alternativeName>
        <fullName evidence="13">Pyruvate, water dikinase</fullName>
    </alternativeName>
</protein>
<reference evidence="17 18" key="2">
    <citation type="journal article" date="2010" name="Stand. Genomic Sci.">
        <title>Complete genome sequence of Desulfohalobium retbaense type strain (HR(100)).</title>
        <authorList>
            <person name="Spring S."/>
            <person name="Nolan M."/>
            <person name="Lapidus A."/>
            <person name="Glavina Del Rio T."/>
            <person name="Copeland A."/>
            <person name="Tice H."/>
            <person name="Cheng J.F."/>
            <person name="Lucas S."/>
            <person name="Land M."/>
            <person name="Chen F."/>
            <person name="Bruce D."/>
            <person name="Goodwin L."/>
            <person name="Pitluck S."/>
            <person name="Ivanova N."/>
            <person name="Mavromatis K."/>
            <person name="Mikhailova N."/>
            <person name="Pati A."/>
            <person name="Chen A."/>
            <person name="Palaniappan K."/>
            <person name="Hauser L."/>
            <person name="Chang Y.J."/>
            <person name="Jeffries C.D."/>
            <person name="Munk C."/>
            <person name="Kiss H."/>
            <person name="Chain P."/>
            <person name="Han C."/>
            <person name="Brettin T."/>
            <person name="Detter J.C."/>
            <person name="Schuler E."/>
            <person name="Goker M."/>
            <person name="Rohde M."/>
            <person name="Bristow J."/>
            <person name="Eisen J.A."/>
            <person name="Markowitz V."/>
            <person name="Hugenholtz P."/>
            <person name="Kyrpides N.C."/>
            <person name="Klenk H.P."/>
        </authorList>
    </citation>
    <scope>NUCLEOTIDE SEQUENCE [LARGE SCALE GENOMIC DNA]</scope>
    <source>
        <strain evidence="17 18">DSM 5692</strain>
    </source>
</reference>
<dbReference type="InterPro" id="IPR006319">
    <property type="entry name" value="PEP_synth"/>
</dbReference>
<dbReference type="PANTHER" id="PTHR43030:SF1">
    <property type="entry name" value="PHOSPHOENOLPYRUVATE SYNTHASE"/>
    <property type="match status" value="1"/>
</dbReference>
<dbReference type="AlphaFoldDB" id="C8WZC5"/>
<evidence type="ECO:0000256" key="14">
    <source>
        <dbReference type="ARBA" id="ARBA00047700"/>
    </source>
</evidence>
<evidence type="ECO:0000256" key="8">
    <source>
        <dbReference type="ARBA" id="ARBA00022723"/>
    </source>
</evidence>
<keyword evidence="10" id="KW-0418">Kinase</keyword>
<evidence type="ECO:0000256" key="7">
    <source>
        <dbReference type="ARBA" id="ARBA00022679"/>
    </source>
</evidence>
<dbReference type="Gene3D" id="3.30.470.20">
    <property type="entry name" value="ATP-grasp fold, B domain"/>
    <property type="match status" value="1"/>
</dbReference>
<gene>
    <name evidence="17" type="ordered locus">Dret_0098</name>
</gene>
<keyword evidence="8" id="KW-0479">Metal-binding</keyword>
<dbReference type="OrthoDB" id="9760711at2"/>
<dbReference type="GO" id="GO:0046872">
    <property type="term" value="F:metal ion binding"/>
    <property type="evidence" value="ECO:0007669"/>
    <property type="project" value="UniProtKB-KW"/>
</dbReference>
<keyword evidence="18" id="KW-1185">Reference proteome</keyword>
<evidence type="ECO:0000256" key="1">
    <source>
        <dbReference type="ARBA" id="ARBA00001946"/>
    </source>
</evidence>
<keyword evidence="17" id="KW-0670">Pyruvate</keyword>
<dbReference type="InterPro" id="IPR013815">
    <property type="entry name" value="ATP_grasp_subdomain_1"/>
</dbReference>
<reference evidence="18" key="1">
    <citation type="submission" date="2009-09" db="EMBL/GenBank/DDBJ databases">
        <title>The complete chromosome of Desulfohalobium retbaense DSM 5692.</title>
        <authorList>
            <consortium name="US DOE Joint Genome Institute (JGI-PGF)"/>
            <person name="Lucas S."/>
            <person name="Copeland A."/>
            <person name="Lapidus A."/>
            <person name="Glavina del Rio T."/>
            <person name="Dalin E."/>
            <person name="Tice H."/>
            <person name="Bruce D."/>
            <person name="Goodwin L."/>
            <person name="Pitluck S."/>
            <person name="Kyrpides N."/>
            <person name="Mavromatis K."/>
            <person name="Ivanova N."/>
            <person name="Mikhailova N."/>
            <person name="Munk A.C."/>
            <person name="Brettin T."/>
            <person name="Detter J.C."/>
            <person name="Han C."/>
            <person name="Tapia R."/>
            <person name="Larimer F."/>
            <person name="Land M."/>
            <person name="Hauser L."/>
            <person name="Markowitz V."/>
            <person name="Cheng J.-F."/>
            <person name="Hugenholtz P."/>
            <person name="Woyke T."/>
            <person name="Wu D."/>
            <person name="Spring S."/>
            <person name="Klenk H.-P."/>
            <person name="Eisen J.A."/>
        </authorList>
    </citation>
    <scope>NUCLEOTIDE SEQUENCE [LARGE SCALE GENOMIC DNA]</scope>
    <source>
        <strain evidence="18">DSM 5692</strain>
    </source>
</reference>
<dbReference type="SUPFAM" id="SSF52009">
    <property type="entry name" value="Phosphohistidine domain"/>
    <property type="match status" value="1"/>
</dbReference>
<evidence type="ECO:0000256" key="10">
    <source>
        <dbReference type="ARBA" id="ARBA00022777"/>
    </source>
</evidence>
<dbReference type="GO" id="GO:0006094">
    <property type="term" value="P:gluconeogenesis"/>
    <property type="evidence" value="ECO:0007669"/>
    <property type="project" value="UniProtKB-UniPathway"/>
</dbReference>
<keyword evidence="11" id="KW-0067">ATP-binding</keyword>
<dbReference type="HOGENOM" id="CLU_011040_0_0_7"/>
<evidence type="ECO:0000256" key="4">
    <source>
        <dbReference type="ARBA" id="ARBA00007837"/>
    </source>
</evidence>
<evidence type="ECO:0000259" key="16">
    <source>
        <dbReference type="Pfam" id="PF01326"/>
    </source>
</evidence>
<organism evidence="17 18">
    <name type="scientific">Desulfohalobium retbaense (strain ATCC 49708 / DSM 5692 / JCM 16813 / HR100)</name>
    <dbReference type="NCBI Taxonomy" id="485915"/>
    <lineage>
        <taxon>Bacteria</taxon>
        <taxon>Pseudomonadati</taxon>
        <taxon>Thermodesulfobacteriota</taxon>
        <taxon>Desulfovibrionia</taxon>
        <taxon>Desulfovibrionales</taxon>
        <taxon>Desulfohalobiaceae</taxon>
        <taxon>Desulfohalobium</taxon>
    </lineage>
</organism>
<evidence type="ECO:0000256" key="3">
    <source>
        <dbReference type="ARBA" id="ARBA00004742"/>
    </source>
</evidence>
<evidence type="ECO:0000256" key="5">
    <source>
        <dbReference type="ARBA" id="ARBA00011996"/>
    </source>
</evidence>
<keyword evidence="7" id="KW-0808">Transferase</keyword>
<comment type="catalytic activity">
    <reaction evidence="14">
        <text>pyruvate + ATP + H2O = phosphoenolpyruvate + AMP + phosphate + 2 H(+)</text>
        <dbReference type="Rhea" id="RHEA:11364"/>
        <dbReference type="ChEBI" id="CHEBI:15361"/>
        <dbReference type="ChEBI" id="CHEBI:15377"/>
        <dbReference type="ChEBI" id="CHEBI:15378"/>
        <dbReference type="ChEBI" id="CHEBI:30616"/>
        <dbReference type="ChEBI" id="CHEBI:43474"/>
        <dbReference type="ChEBI" id="CHEBI:58702"/>
        <dbReference type="ChEBI" id="CHEBI:456215"/>
        <dbReference type="EC" id="2.7.9.2"/>
    </reaction>
</comment>
<dbReference type="EMBL" id="CP001734">
    <property type="protein sequence ID" value="ACV67400.1"/>
    <property type="molecule type" value="Genomic_DNA"/>
</dbReference>
<evidence type="ECO:0000259" key="15">
    <source>
        <dbReference type="Pfam" id="PF00391"/>
    </source>
</evidence>
<dbReference type="Pfam" id="PF01326">
    <property type="entry name" value="PPDK_N"/>
    <property type="match status" value="1"/>
</dbReference>
<dbReference type="UniPathway" id="UPA00138"/>
<proteinExistence type="inferred from homology"/>
<dbReference type="GO" id="GO:0008986">
    <property type="term" value="F:pyruvate, water dikinase activity"/>
    <property type="evidence" value="ECO:0007669"/>
    <property type="project" value="UniProtKB-EC"/>
</dbReference>
<dbReference type="Gene3D" id="3.50.30.10">
    <property type="entry name" value="Phosphohistidine domain"/>
    <property type="match status" value="1"/>
</dbReference>
<keyword evidence="9" id="KW-0547">Nucleotide-binding</keyword>
<name>C8WZC5_DESRD</name>
<dbReference type="Proteomes" id="UP000001052">
    <property type="component" value="Chromosome"/>
</dbReference>
<evidence type="ECO:0000256" key="12">
    <source>
        <dbReference type="ARBA" id="ARBA00022842"/>
    </source>
</evidence>
<feature type="domain" description="PEP-utilising enzyme mobile" evidence="15">
    <location>
        <begin position="444"/>
        <end position="513"/>
    </location>
</feature>
<comment type="function">
    <text evidence="2">Catalyzes the phosphorylation of pyruvate to phosphoenolpyruvate.</text>
</comment>
<dbReference type="Pfam" id="PF00391">
    <property type="entry name" value="PEP-utilizers"/>
    <property type="match status" value="1"/>
</dbReference>
<accession>C8WZC5</accession>
<evidence type="ECO:0000256" key="13">
    <source>
        <dbReference type="ARBA" id="ARBA00033470"/>
    </source>
</evidence>
<dbReference type="STRING" id="485915.Dret_0098"/>
<evidence type="ECO:0000256" key="9">
    <source>
        <dbReference type="ARBA" id="ARBA00022741"/>
    </source>
</evidence>
<dbReference type="Gene3D" id="3.30.1490.20">
    <property type="entry name" value="ATP-grasp fold, A domain"/>
    <property type="match status" value="1"/>
</dbReference>
<feature type="domain" description="Pyruvate phosphate dikinase AMP/ATP-binding" evidence="16">
    <location>
        <begin position="126"/>
        <end position="339"/>
    </location>
</feature>
<evidence type="ECO:0000256" key="6">
    <source>
        <dbReference type="ARBA" id="ARBA00021623"/>
    </source>
</evidence>
<dbReference type="PANTHER" id="PTHR43030">
    <property type="entry name" value="PHOSPHOENOLPYRUVATE SYNTHASE"/>
    <property type="match status" value="1"/>
</dbReference>
<dbReference type="InterPro" id="IPR008279">
    <property type="entry name" value="PEP-util_enz_mobile_dom"/>
</dbReference>
<evidence type="ECO:0000256" key="11">
    <source>
        <dbReference type="ARBA" id="ARBA00022840"/>
    </source>
</evidence>
<keyword evidence="12" id="KW-0460">Magnesium</keyword>
<comment type="pathway">
    <text evidence="3">Carbohydrate biosynthesis; gluconeogenesis.</text>
</comment>
<dbReference type="InterPro" id="IPR002192">
    <property type="entry name" value="PPDK_AMP/ATP-bd"/>
</dbReference>
<comment type="cofactor">
    <cofactor evidence="1">
        <name>Mg(2+)</name>
        <dbReference type="ChEBI" id="CHEBI:18420"/>
    </cofactor>
</comment>
<dbReference type="InterPro" id="IPR036637">
    <property type="entry name" value="Phosphohistidine_dom_sf"/>
</dbReference>
<comment type="similarity">
    <text evidence="4">Belongs to the PEP-utilizing enzyme family.</text>
</comment>
<dbReference type="EC" id="2.7.9.2" evidence="5"/>
<evidence type="ECO:0000313" key="17">
    <source>
        <dbReference type="EMBL" id="ACV67400.1"/>
    </source>
</evidence>
<sequence>MFVTQLFKRWTYQVFAPGTLVRQKYEAFKELLQRDQKALEYMAELEDIALSHRPVDFARIESLAKALSREVEGMVEDLVVLHPLRYSALRDYLAKVDFYVRLALLSDEIRCSPPYVARIGDKSEENLLGGKGNNLSRIKRETDYPVPPGFVITTRAFHYFLEVNNLRHELDALLAQVDLEDTEALRELCDRMQQTVLAGEVPVSVAREVEKAMSGAGLQTMSLALRSSAVGEDSLVSFAGQYMSVLNVDPASWTETYKAILASKYAPNAVAYRIRSGMADTMVPMAVVVMGMVHPRVSGIMYTPGEQGTESQLSMIPGYGVDLADGRESGQQATVSRQEEVRFDNAEPVLAPSTVAAVARVGQGLEAVFAGPQDVEWAVDQEGEVVVLQSRPLPGGTPEPVFTEQDTDALSYAPEAVLCQARSASPGRATGPVHLYDGQPEAVPPGSVLVVEHMTPDLSVLAGRICAVVAAKGSATCHFASVAREQRLPAVYGAACANQLDGGRTVSVDSHAGVVLNDAVVFEPEPREREEADDNLPPVQRKLAAALEHISPLHLTNPDDEEFSLRRCRSMHDIIRFTHEAGVKEMFDLIGGRGLNQTGVKRLVSDVPLVLHVLDVERGLQEEARKRKEITPEDIVNRPMRWLWAGLADPAVAWNPNVVHYDWDAYNKSQASFVNVEKSTMFSSYAVLGDDYLHGLFRFGFHFAVVDCVVGEVPEHNYLHVRFKGGGGLDEQRLHRLELLRQLLTGHGFSVKTTGDLLEGVLPRQEKHRLQMALHELGIILGKTVQLDMRLHSDQDVADLVEEIQNVLPER</sequence>
<dbReference type="eggNOG" id="COG0574">
    <property type="taxonomic scope" value="Bacteria"/>
</dbReference>